<accession>A0A7W3PBI0</accession>
<evidence type="ECO:0000313" key="2">
    <source>
        <dbReference type="EMBL" id="MBA8805845.1"/>
    </source>
</evidence>
<dbReference type="RefSeq" id="WP_182541861.1">
    <property type="nucleotide sequence ID" value="NZ_JACGXA010000003.1"/>
</dbReference>
<dbReference type="InterPro" id="IPR024096">
    <property type="entry name" value="NO_sig/Golgi_transp_ligand-bd"/>
</dbReference>
<dbReference type="EMBL" id="JACGXA010000003">
    <property type="protein sequence ID" value="MBA8805845.1"/>
    <property type="molecule type" value="Genomic_DNA"/>
</dbReference>
<gene>
    <name evidence="2" type="ORF">FB382_004190</name>
</gene>
<evidence type="ECO:0000259" key="1">
    <source>
        <dbReference type="SMART" id="SM00989"/>
    </source>
</evidence>
<dbReference type="Gene3D" id="3.90.1520.10">
    <property type="entry name" value="H-NOX domain"/>
    <property type="match status" value="1"/>
</dbReference>
<comment type="caution">
    <text evidence="2">The sequence shown here is derived from an EMBL/GenBank/DDBJ whole genome shotgun (WGS) entry which is preliminary data.</text>
</comment>
<dbReference type="InterPro" id="IPR011644">
    <property type="entry name" value="Heme_NO-bd"/>
</dbReference>
<keyword evidence="3" id="KW-1185">Reference proteome</keyword>
<reference evidence="2 3" key="1">
    <citation type="submission" date="2020-07" db="EMBL/GenBank/DDBJ databases">
        <title>Sequencing the genomes of 1000 actinobacteria strains.</title>
        <authorList>
            <person name="Klenk H.-P."/>
        </authorList>
    </citation>
    <scope>NUCLEOTIDE SEQUENCE [LARGE SCALE GENOMIC DNA]</scope>
    <source>
        <strain evidence="2 3">DSM 21349</strain>
    </source>
</reference>
<feature type="domain" description="4-vinyl reductase 4VR" evidence="1">
    <location>
        <begin position="116"/>
        <end position="177"/>
    </location>
</feature>
<protein>
    <recommendedName>
        <fullName evidence="1">4-vinyl reductase 4VR domain-containing protein</fullName>
    </recommendedName>
</protein>
<evidence type="ECO:0000313" key="3">
    <source>
        <dbReference type="Proteomes" id="UP000580910"/>
    </source>
</evidence>
<dbReference type="AlphaFoldDB" id="A0A7W3PBI0"/>
<organism evidence="2 3">
    <name type="scientific">Nocardioides ginsengisegetis</name>
    <dbReference type="NCBI Taxonomy" id="661491"/>
    <lineage>
        <taxon>Bacteria</taxon>
        <taxon>Bacillati</taxon>
        <taxon>Actinomycetota</taxon>
        <taxon>Actinomycetes</taxon>
        <taxon>Propionibacteriales</taxon>
        <taxon>Nocardioidaceae</taxon>
        <taxon>Nocardioides</taxon>
    </lineage>
</organism>
<dbReference type="GO" id="GO:0020037">
    <property type="term" value="F:heme binding"/>
    <property type="evidence" value="ECO:0007669"/>
    <property type="project" value="InterPro"/>
</dbReference>
<dbReference type="InterPro" id="IPR004096">
    <property type="entry name" value="V4R"/>
</dbReference>
<dbReference type="SMART" id="SM00989">
    <property type="entry name" value="V4R"/>
    <property type="match status" value="1"/>
</dbReference>
<dbReference type="Proteomes" id="UP000580910">
    <property type="component" value="Unassembled WGS sequence"/>
</dbReference>
<name>A0A7W3PBI0_9ACTN</name>
<dbReference type="Pfam" id="PF07700">
    <property type="entry name" value="HNOB"/>
    <property type="match status" value="1"/>
</dbReference>
<dbReference type="InterPro" id="IPR038158">
    <property type="entry name" value="H-NOX_domain_sf"/>
</dbReference>
<proteinExistence type="predicted"/>
<sequence>MKGIIFNLFEELVVGRGGERVWDQLLTDADLTGGYTSLGTYRDAELATLVGAFAEDQDSTGAEVQRAFGRHAIVALAERYPQFFEPHAHTVDFLLTLNDVIHTEVRKLHAEANPPTFEFERSGPSTLRIGYGSDRRMCAFAEGMIAGAAEHFGEDVSITQPRCQQDGAADCVLVCEFRARA</sequence>
<dbReference type="SUPFAM" id="SSF111126">
    <property type="entry name" value="Ligand-binding domain in the NO signalling and Golgi transport"/>
    <property type="match status" value="1"/>
</dbReference>